<feature type="region of interest" description="Disordered" evidence="1">
    <location>
        <begin position="218"/>
        <end position="245"/>
    </location>
</feature>
<name>A0A7L0DDN1_9CHAR</name>
<organism evidence="2 3">
    <name type="scientific">Rostratula benghalensis</name>
    <name type="common">greater painted-snipe</name>
    <dbReference type="NCBI Taxonomy" id="118793"/>
    <lineage>
        <taxon>Eukaryota</taxon>
        <taxon>Metazoa</taxon>
        <taxon>Chordata</taxon>
        <taxon>Craniata</taxon>
        <taxon>Vertebrata</taxon>
        <taxon>Euteleostomi</taxon>
        <taxon>Archelosauria</taxon>
        <taxon>Archosauria</taxon>
        <taxon>Dinosauria</taxon>
        <taxon>Saurischia</taxon>
        <taxon>Theropoda</taxon>
        <taxon>Coelurosauria</taxon>
        <taxon>Aves</taxon>
        <taxon>Neognathae</taxon>
        <taxon>Neoaves</taxon>
        <taxon>Charadriiformes</taxon>
        <taxon>Rostratulidae</taxon>
        <taxon>Rostratula</taxon>
    </lineage>
</organism>
<protein>
    <submittedName>
        <fullName evidence="2">CC137 protein</fullName>
    </submittedName>
</protein>
<dbReference type="PANTHER" id="PTHR21838">
    <property type="entry name" value="COILED-COIL DOMAIN-CONTAINING PROTEIN 137"/>
    <property type="match status" value="1"/>
</dbReference>
<dbReference type="InterPro" id="IPR026680">
    <property type="entry name" value="CCDC137"/>
</dbReference>
<accession>A0A7L0DDN1</accession>
<feature type="region of interest" description="Disordered" evidence="1">
    <location>
        <begin position="153"/>
        <end position="205"/>
    </location>
</feature>
<dbReference type="AlphaFoldDB" id="A0A7L0DDN1"/>
<feature type="compositionally biased region" description="Basic and acidic residues" evidence="1">
    <location>
        <begin position="97"/>
        <end position="122"/>
    </location>
</feature>
<evidence type="ECO:0000256" key="1">
    <source>
        <dbReference type="SAM" id="MobiDB-lite"/>
    </source>
</evidence>
<evidence type="ECO:0000313" key="3">
    <source>
        <dbReference type="Proteomes" id="UP000545435"/>
    </source>
</evidence>
<feature type="compositionally biased region" description="Basic and acidic residues" evidence="1">
    <location>
        <begin position="1"/>
        <end position="49"/>
    </location>
</feature>
<comment type="caution">
    <text evidence="2">The sequence shown here is derived from an EMBL/GenBank/DDBJ whole genome shotgun (WGS) entry which is preliminary data.</text>
</comment>
<evidence type="ECO:0000313" key="2">
    <source>
        <dbReference type="EMBL" id="NXJ70227.1"/>
    </source>
</evidence>
<feature type="compositionally biased region" description="Polar residues" evidence="1">
    <location>
        <begin position="154"/>
        <end position="172"/>
    </location>
</feature>
<keyword evidence="3" id="KW-1185">Reference proteome</keyword>
<feature type="compositionally biased region" description="Basic and acidic residues" evidence="1">
    <location>
        <begin position="220"/>
        <end position="231"/>
    </location>
</feature>
<reference evidence="2 3" key="1">
    <citation type="submission" date="2019-09" db="EMBL/GenBank/DDBJ databases">
        <title>Bird 10,000 Genomes (B10K) Project - Family phase.</title>
        <authorList>
            <person name="Zhang G."/>
        </authorList>
    </citation>
    <scope>NUCLEOTIDE SEQUENCE [LARGE SCALE GENOMIC DNA]</scope>
    <source>
        <strain evidence="2">B10K-DU-006-20</strain>
        <tissue evidence="2">Mixed tissue sample</tissue>
    </source>
</reference>
<feature type="region of interest" description="Disordered" evidence="1">
    <location>
        <begin position="93"/>
        <end position="133"/>
    </location>
</feature>
<feature type="non-terminal residue" evidence="2">
    <location>
        <position position="245"/>
    </location>
</feature>
<dbReference type="Proteomes" id="UP000545435">
    <property type="component" value="Unassembled WGS sequence"/>
</dbReference>
<sequence length="245" mass="28297">SPRKEKKMDNMKPKHPEEQEMPFRLRELIRSREAMKRPDPKKKQAEKKQQPKSKGPKAPGDIPVPKFRRGKKESERSYVCRMEQEVQRILFLTKNQLQREPEKEVTAPEKSKRKKEFQNKKLEKARKKKEEKKAAMLEKSLFQDTVAFGEVVTQPPTITSRPRGQGPTQQAGRKQLLLSSRLGQSQASPVSPASPAAPVSLARRRVVEEERARVIQAYRDIQRRKQQRREAAQGTPRGPRLEVPG</sequence>
<dbReference type="PANTHER" id="PTHR21838:SF2">
    <property type="entry name" value="COILED-COIL DOMAIN-CONTAINING PROTEIN 137"/>
    <property type="match status" value="1"/>
</dbReference>
<dbReference type="GO" id="GO:0005634">
    <property type="term" value="C:nucleus"/>
    <property type="evidence" value="ECO:0007669"/>
    <property type="project" value="TreeGrafter"/>
</dbReference>
<feature type="region of interest" description="Disordered" evidence="1">
    <location>
        <begin position="1"/>
        <end position="78"/>
    </location>
</feature>
<feature type="compositionally biased region" description="Low complexity" evidence="1">
    <location>
        <begin position="175"/>
        <end position="201"/>
    </location>
</feature>
<dbReference type="EMBL" id="VXAI01000428">
    <property type="protein sequence ID" value="NXJ70227.1"/>
    <property type="molecule type" value="Genomic_DNA"/>
</dbReference>
<proteinExistence type="predicted"/>
<feature type="non-terminal residue" evidence="2">
    <location>
        <position position="1"/>
    </location>
</feature>
<gene>
    <name evidence="2" type="primary">Ccdc137</name>
    <name evidence="2" type="ORF">ROSBEN_R11619</name>
</gene>